<evidence type="ECO:0000256" key="1">
    <source>
        <dbReference type="SAM" id="SignalP"/>
    </source>
</evidence>
<gene>
    <name evidence="2" type="ORF">GCM10008119_38140</name>
</gene>
<dbReference type="RefSeq" id="WP_229746818.1">
    <property type="nucleotide sequence ID" value="NZ_BMDJ01000021.1"/>
</dbReference>
<dbReference type="InterPro" id="IPR035959">
    <property type="entry name" value="RutC-like_sf"/>
</dbReference>
<dbReference type="CDD" id="cd00448">
    <property type="entry name" value="YjgF_YER057c_UK114_family"/>
    <property type="match status" value="1"/>
</dbReference>
<evidence type="ECO:0000313" key="3">
    <source>
        <dbReference type="Proteomes" id="UP000645390"/>
    </source>
</evidence>
<protein>
    <submittedName>
        <fullName evidence="2">Enamine deaminase RidA</fullName>
    </submittedName>
</protein>
<keyword evidence="3" id="KW-1185">Reference proteome</keyword>
<feature type="signal peptide" evidence="1">
    <location>
        <begin position="1"/>
        <end position="26"/>
    </location>
</feature>
<organism evidence="2 3">
    <name type="scientific">Pedobacter mendelii</name>
    <dbReference type="NCBI Taxonomy" id="1908240"/>
    <lineage>
        <taxon>Bacteria</taxon>
        <taxon>Pseudomonadati</taxon>
        <taxon>Bacteroidota</taxon>
        <taxon>Sphingobacteriia</taxon>
        <taxon>Sphingobacteriales</taxon>
        <taxon>Sphingobacteriaceae</taxon>
        <taxon>Pedobacter</taxon>
    </lineage>
</organism>
<name>A0ABQ2BR64_9SPHI</name>
<reference evidence="3" key="1">
    <citation type="journal article" date="2019" name="Int. J. Syst. Evol. Microbiol.">
        <title>The Global Catalogue of Microorganisms (GCM) 10K type strain sequencing project: providing services to taxonomists for standard genome sequencing and annotation.</title>
        <authorList>
            <consortium name="The Broad Institute Genomics Platform"/>
            <consortium name="The Broad Institute Genome Sequencing Center for Infectious Disease"/>
            <person name="Wu L."/>
            <person name="Ma J."/>
        </authorList>
    </citation>
    <scope>NUCLEOTIDE SEQUENCE [LARGE SCALE GENOMIC DNA]</scope>
    <source>
        <strain evidence="3">CCM 8939</strain>
    </source>
</reference>
<accession>A0ABQ2BR64</accession>
<dbReference type="Proteomes" id="UP000645390">
    <property type="component" value="Unassembled WGS sequence"/>
</dbReference>
<feature type="chain" id="PRO_5046180059" evidence="1">
    <location>
        <begin position="27"/>
        <end position="162"/>
    </location>
</feature>
<dbReference type="PANTHER" id="PTHR43857">
    <property type="entry name" value="BLR7761 PROTEIN"/>
    <property type="match status" value="1"/>
</dbReference>
<dbReference type="InterPro" id="IPR006175">
    <property type="entry name" value="YjgF/YER057c/UK114"/>
</dbReference>
<dbReference type="Pfam" id="PF01042">
    <property type="entry name" value="Ribonuc_L-PSP"/>
    <property type="match status" value="1"/>
</dbReference>
<evidence type="ECO:0000313" key="2">
    <source>
        <dbReference type="EMBL" id="GGI29541.1"/>
    </source>
</evidence>
<comment type="caution">
    <text evidence="2">The sequence shown here is derived from an EMBL/GenBank/DDBJ whole genome shotgun (WGS) entry which is preliminary data.</text>
</comment>
<dbReference type="SUPFAM" id="SSF55298">
    <property type="entry name" value="YjgF-like"/>
    <property type="match status" value="1"/>
</dbReference>
<dbReference type="Gene3D" id="3.30.1330.40">
    <property type="entry name" value="RutC-like"/>
    <property type="match status" value="1"/>
</dbReference>
<keyword evidence="1" id="KW-0732">Signal</keyword>
<dbReference type="EMBL" id="BMDJ01000021">
    <property type="protein sequence ID" value="GGI29541.1"/>
    <property type="molecule type" value="Genomic_DNA"/>
</dbReference>
<sequence length="162" mass="18501">MNLQGKLKKITKLLLITSIISVPVMAQNKKQTTMEKRIINPWEWQDKRRYVQAVEVKSVESTLYVSGQTAISDEGLSSKENMKSQLIHALKNLEKVIGQAGFENKNIVRLNIYTTSSTELFDCFDIFQDWITKNGVKQATTLFEVKSLFETLKVELEATVVK</sequence>
<dbReference type="PANTHER" id="PTHR43857:SF1">
    <property type="entry name" value="YJGH FAMILY PROTEIN"/>
    <property type="match status" value="1"/>
</dbReference>
<proteinExistence type="predicted"/>